<dbReference type="GeneID" id="63855723"/>
<keyword evidence="3" id="KW-1185">Reference proteome</keyword>
<feature type="chain" id="PRO_5040125185" description="C-type lysozyme inhibitor domain-containing protein" evidence="1">
    <location>
        <begin position="21"/>
        <end position="128"/>
    </location>
</feature>
<gene>
    <name evidence="2" type="ORF">K460DRAFT_50538</name>
</gene>
<evidence type="ECO:0000313" key="2">
    <source>
        <dbReference type="EMBL" id="KAF1846931.1"/>
    </source>
</evidence>
<name>A0A9P4GKA8_9PLEO</name>
<dbReference type="EMBL" id="ML976615">
    <property type="protein sequence ID" value="KAF1846931.1"/>
    <property type="molecule type" value="Genomic_DNA"/>
</dbReference>
<dbReference type="AlphaFoldDB" id="A0A9P4GKA8"/>
<feature type="signal peptide" evidence="1">
    <location>
        <begin position="1"/>
        <end position="20"/>
    </location>
</feature>
<evidence type="ECO:0000313" key="3">
    <source>
        <dbReference type="Proteomes" id="UP000800039"/>
    </source>
</evidence>
<proteinExistence type="predicted"/>
<evidence type="ECO:0000256" key="1">
    <source>
        <dbReference type="SAM" id="SignalP"/>
    </source>
</evidence>
<dbReference type="RefSeq" id="XP_040789494.1">
    <property type="nucleotide sequence ID" value="XM_040938467.1"/>
</dbReference>
<comment type="caution">
    <text evidence="2">The sequence shown here is derived from an EMBL/GenBank/DDBJ whole genome shotgun (WGS) entry which is preliminary data.</text>
</comment>
<reference evidence="2" key="1">
    <citation type="submission" date="2020-01" db="EMBL/GenBank/DDBJ databases">
        <authorList>
            <consortium name="DOE Joint Genome Institute"/>
            <person name="Haridas S."/>
            <person name="Albert R."/>
            <person name="Binder M."/>
            <person name="Bloem J."/>
            <person name="Labutti K."/>
            <person name="Salamov A."/>
            <person name="Andreopoulos B."/>
            <person name="Baker S.E."/>
            <person name="Barry K."/>
            <person name="Bills G."/>
            <person name="Bluhm B.H."/>
            <person name="Cannon C."/>
            <person name="Castanera R."/>
            <person name="Culley D.E."/>
            <person name="Daum C."/>
            <person name="Ezra D."/>
            <person name="Gonzalez J.B."/>
            <person name="Henrissat B."/>
            <person name="Kuo A."/>
            <person name="Liang C."/>
            <person name="Lipzen A."/>
            <person name="Lutzoni F."/>
            <person name="Magnuson J."/>
            <person name="Mondo S."/>
            <person name="Nolan M."/>
            <person name="Ohm R."/>
            <person name="Pangilinan J."/>
            <person name="Park H.-J."/>
            <person name="Ramirez L."/>
            <person name="Alfaro M."/>
            <person name="Sun H."/>
            <person name="Tritt A."/>
            <person name="Yoshinaga Y."/>
            <person name="Zwiers L.-H."/>
            <person name="Turgeon B.G."/>
            <person name="Goodwin S.B."/>
            <person name="Spatafora J.W."/>
            <person name="Crous P.W."/>
            <person name="Grigoriev I.V."/>
        </authorList>
    </citation>
    <scope>NUCLEOTIDE SEQUENCE</scope>
    <source>
        <strain evidence="2">CBS 394.84</strain>
    </source>
</reference>
<organism evidence="2 3">
    <name type="scientific">Cucurbitaria berberidis CBS 394.84</name>
    <dbReference type="NCBI Taxonomy" id="1168544"/>
    <lineage>
        <taxon>Eukaryota</taxon>
        <taxon>Fungi</taxon>
        <taxon>Dikarya</taxon>
        <taxon>Ascomycota</taxon>
        <taxon>Pezizomycotina</taxon>
        <taxon>Dothideomycetes</taxon>
        <taxon>Pleosporomycetidae</taxon>
        <taxon>Pleosporales</taxon>
        <taxon>Pleosporineae</taxon>
        <taxon>Cucurbitariaceae</taxon>
        <taxon>Cucurbitaria</taxon>
    </lineage>
</organism>
<sequence>MMLTKLVTLATASLLPATLAIPAPGAPSNHQAPAQGISPLVAESLTSTTKTADFATGRCQFHARVYQQCVESETTTSISIPSFLDNAGKVIFEPADGLPVTVDHGRWRITGLGKDLWASFQNGAVSCK</sequence>
<accession>A0A9P4GKA8</accession>
<evidence type="ECO:0008006" key="4">
    <source>
        <dbReference type="Google" id="ProtNLM"/>
    </source>
</evidence>
<dbReference type="Proteomes" id="UP000800039">
    <property type="component" value="Unassembled WGS sequence"/>
</dbReference>
<keyword evidence="1" id="KW-0732">Signal</keyword>
<protein>
    <recommendedName>
        <fullName evidence="4">C-type lysozyme inhibitor domain-containing protein</fullName>
    </recommendedName>
</protein>